<keyword evidence="2" id="KW-1185">Reference proteome</keyword>
<dbReference type="RefSeq" id="XP_064718189.1">
    <property type="nucleotide sequence ID" value="XM_064862117.1"/>
</dbReference>
<evidence type="ECO:0000313" key="2">
    <source>
        <dbReference type="Proteomes" id="UP001432216"/>
    </source>
</evidence>
<dbReference type="EMBL" id="CP143806">
    <property type="protein sequence ID" value="WVO18949.1"/>
    <property type="molecule type" value="Genomic_DNA"/>
</dbReference>
<protein>
    <submittedName>
        <fullName evidence="1">Uncharacterized protein</fullName>
    </submittedName>
</protein>
<dbReference type="InterPro" id="IPR013320">
    <property type="entry name" value="ConA-like_dom_sf"/>
</dbReference>
<proteinExistence type="predicted"/>
<sequence length="156" mass="18090">MHYSQKYRTFGLEWNDKFMWTYIDSRISHVISLCFNKESFWTRSKFPSTYTNGSQVLKLTNPWSQSQSKVTPFDQAFYLVIDLAVGSIDGWFPDGQGDKTWTDDSLSAMSDFWVAKSKWWGTSWSSDPTVRGFAINSIKMVENMLADMNELGIHRP</sequence>
<gene>
    <name evidence="1" type="ORF">IAS62_000223</name>
</gene>
<dbReference type="Proteomes" id="UP001432216">
    <property type="component" value="Chromosome 1"/>
</dbReference>
<accession>A0ABZ2AL52</accession>
<evidence type="ECO:0000313" key="1">
    <source>
        <dbReference type="EMBL" id="WVO18949.1"/>
    </source>
</evidence>
<dbReference type="Gene3D" id="2.60.120.200">
    <property type="match status" value="1"/>
</dbReference>
<reference evidence="1 2" key="1">
    <citation type="submission" date="2024-01" db="EMBL/GenBank/DDBJ databases">
        <title>Comparative genomics of Cryptococcus and Kwoniella reveals pathogenesis evolution and contrasting modes of karyotype evolution via chromosome fusion or intercentromeric recombination.</title>
        <authorList>
            <person name="Coelho M.A."/>
            <person name="David-Palma M."/>
            <person name="Shea T."/>
            <person name="Bowers K."/>
            <person name="McGinley-Smith S."/>
            <person name="Mohammad A.W."/>
            <person name="Gnirke A."/>
            <person name="Yurkov A.M."/>
            <person name="Nowrousian M."/>
            <person name="Sun S."/>
            <person name="Cuomo C.A."/>
            <person name="Heitman J."/>
        </authorList>
    </citation>
    <scope>NUCLEOTIDE SEQUENCE [LARGE SCALE GENOMIC DNA]</scope>
    <source>
        <strain evidence="1 2">7685027</strain>
    </source>
</reference>
<dbReference type="SUPFAM" id="SSF49899">
    <property type="entry name" value="Concanavalin A-like lectins/glucanases"/>
    <property type="match status" value="1"/>
</dbReference>
<dbReference type="GeneID" id="89986999"/>
<organism evidence="1 2">
    <name type="scientific">Cryptococcus decagattii</name>
    <dbReference type="NCBI Taxonomy" id="1859122"/>
    <lineage>
        <taxon>Eukaryota</taxon>
        <taxon>Fungi</taxon>
        <taxon>Dikarya</taxon>
        <taxon>Basidiomycota</taxon>
        <taxon>Agaricomycotina</taxon>
        <taxon>Tremellomycetes</taxon>
        <taxon>Tremellales</taxon>
        <taxon>Cryptococcaceae</taxon>
        <taxon>Cryptococcus</taxon>
        <taxon>Cryptococcus gattii species complex</taxon>
    </lineage>
</organism>
<name>A0ABZ2AL52_9TREE</name>